<keyword evidence="1" id="KW-1133">Transmembrane helix</keyword>
<keyword evidence="1" id="KW-0472">Membrane</keyword>
<feature type="signal peptide" evidence="2">
    <location>
        <begin position="1"/>
        <end position="19"/>
    </location>
</feature>
<feature type="transmembrane region" description="Helical" evidence="1">
    <location>
        <begin position="330"/>
        <end position="351"/>
    </location>
</feature>
<evidence type="ECO:0008006" key="5">
    <source>
        <dbReference type="Google" id="ProtNLM"/>
    </source>
</evidence>
<organism evidence="3 4">
    <name type="scientific">Capnocytophaga cynodegmi</name>
    <dbReference type="NCBI Taxonomy" id="28189"/>
    <lineage>
        <taxon>Bacteria</taxon>
        <taxon>Pseudomonadati</taxon>
        <taxon>Bacteroidota</taxon>
        <taxon>Flavobacteriia</taxon>
        <taxon>Flavobacteriales</taxon>
        <taxon>Flavobacteriaceae</taxon>
        <taxon>Capnocytophaga</taxon>
    </lineage>
</organism>
<evidence type="ECO:0000313" key="3">
    <source>
        <dbReference type="EMBL" id="CEN39475.1"/>
    </source>
</evidence>
<sequence>MMKNIFLYALLFLVVGLNAQEIQFEADTKEIKIGEQIKYKISVETSEGESVLFPDGQTFMPLEMVRTSPTDTIIKGEKLRLEKEYFLTQFDAGKYTIPRQRININSKDFFTDSLLIEVRSVAVDTLKQPLYDIKPIAEVSSTKSTNIWIWVGLFFAVIALGLLSVYLILFRKKRISEEERLKNLPPFEQAIEKLKKLQNSKYLIESKHKEYYSELTDIIRNYLEDEVHISAKESTSDELLEKIHILQESGKLNLTLETISNLKRVLQTADLVKFAKNKPSDNIAEYDRDTIEDVVVKTKRAIPEVSEEIEISNSQQIEILQKKKHRNKTITTIVVSVIAAILVGTLAYYVVNSFFGGNSIQKMSKSEWVTSDYGYPVTELTTPKILTRRQIIDIKGFEGRIDKQYVFDFGSINSELYVMTSVITFKQTGSDQQFELDPEMVNEIVLSQLDAAGAKNITTLREEYTAPNGVQGIKVSGKMTLIDEKNKNPFEANYELYSFTENGALQQLLITYVDTPQAGEIAQRILLSINFKQD</sequence>
<dbReference type="EMBL" id="CDOD01000056">
    <property type="protein sequence ID" value="CEN39475.1"/>
    <property type="molecule type" value="Genomic_DNA"/>
</dbReference>
<keyword evidence="2" id="KW-0732">Signal</keyword>
<gene>
    <name evidence="3" type="ORF">CCYN2B_60135</name>
</gene>
<dbReference type="Proteomes" id="UP000038055">
    <property type="component" value="Unassembled WGS sequence"/>
</dbReference>
<accession>A0A0B7HJN9</accession>
<proteinExistence type="predicted"/>
<dbReference type="STRING" id="28189.CCYN74_100128"/>
<keyword evidence="1" id="KW-0812">Transmembrane</keyword>
<evidence type="ECO:0000256" key="1">
    <source>
        <dbReference type="SAM" id="Phobius"/>
    </source>
</evidence>
<feature type="transmembrane region" description="Helical" evidence="1">
    <location>
        <begin position="147"/>
        <end position="170"/>
    </location>
</feature>
<evidence type="ECO:0000256" key="2">
    <source>
        <dbReference type="SAM" id="SignalP"/>
    </source>
</evidence>
<evidence type="ECO:0000313" key="4">
    <source>
        <dbReference type="Proteomes" id="UP000038055"/>
    </source>
</evidence>
<dbReference type="AlphaFoldDB" id="A0A0B7HJN9"/>
<keyword evidence="4" id="KW-1185">Reference proteome</keyword>
<name>A0A0B7HJN9_9FLAO</name>
<protein>
    <recommendedName>
        <fullName evidence="5">DUF4381 domain-containing protein</fullName>
    </recommendedName>
</protein>
<reference evidence="4" key="1">
    <citation type="submission" date="2015-01" db="EMBL/GenBank/DDBJ databases">
        <authorList>
            <person name="MANFREDI Pablo"/>
        </authorList>
    </citation>
    <scope>NUCLEOTIDE SEQUENCE [LARGE SCALE GENOMIC DNA]</scope>
    <source>
        <strain evidence="4">Ccyn2B</strain>
    </source>
</reference>
<dbReference type="eggNOG" id="COG3088">
    <property type="taxonomic scope" value="Bacteria"/>
</dbReference>
<feature type="chain" id="PRO_5002129039" description="DUF4381 domain-containing protein" evidence="2">
    <location>
        <begin position="20"/>
        <end position="534"/>
    </location>
</feature>